<dbReference type="Pfam" id="PF12796">
    <property type="entry name" value="Ank_2"/>
    <property type="match status" value="1"/>
</dbReference>
<dbReference type="Proteomes" id="UP000222542">
    <property type="component" value="Unassembled WGS sequence"/>
</dbReference>
<accession>A0A2G2ZNH0</accession>
<dbReference type="EMBL" id="AYRZ02000004">
    <property type="protein sequence ID" value="PHT83464.1"/>
    <property type="molecule type" value="Genomic_DNA"/>
</dbReference>
<dbReference type="PANTHER" id="PTHR23335:SF19">
    <property type="entry name" value="CALMODULIN-BINDING TRANSCRIPTION ACTIVATOR 4-LIKE ISOFORM X1"/>
    <property type="match status" value="1"/>
</dbReference>
<dbReference type="InterPro" id="IPR002110">
    <property type="entry name" value="Ankyrin_rpt"/>
</dbReference>
<dbReference type="AlphaFoldDB" id="A0A2G2ZNH0"/>
<evidence type="ECO:0000313" key="3">
    <source>
        <dbReference type="Proteomes" id="UP000222542"/>
    </source>
</evidence>
<protein>
    <submittedName>
        <fullName evidence="2">Uncharacterized protein</fullName>
    </submittedName>
</protein>
<dbReference type="Gramene" id="PHT83464">
    <property type="protein sequence ID" value="PHT83464"/>
    <property type="gene ID" value="T459_11907"/>
</dbReference>
<comment type="caution">
    <text evidence="2">The sequence shown here is derived from an EMBL/GenBank/DDBJ whole genome shotgun (WGS) entry which is preliminary data.</text>
</comment>
<reference evidence="2 3" key="2">
    <citation type="journal article" date="2017" name="Genome Biol.">
        <title>New reference genome sequences of hot pepper reveal the massive evolution of plant disease-resistance genes by retroduplication.</title>
        <authorList>
            <person name="Kim S."/>
            <person name="Park J."/>
            <person name="Yeom S.I."/>
            <person name="Kim Y.M."/>
            <person name="Seo E."/>
            <person name="Kim K.T."/>
            <person name="Kim M.S."/>
            <person name="Lee J.M."/>
            <person name="Cheong K."/>
            <person name="Shin H.S."/>
            <person name="Kim S.B."/>
            <person name="Han K."/>
            <person name="Lee J."/>
            <person name="Park M."/>
            <person name="Lee H.A."/>
            <person name="Lee H.Y."/>
            <person name="Lee Y."/>
            <person name="Oh S."/>
            <person name="Lee J.H."/>
            <person name="Choi E."/>
            <person name="Choi E."/>
            <person name="Lee S.E."/>
            <person name="Jeon J."/>
            <person name="Kim H."/>
            <person name="Choi G."/>
            <person name="Song H."/>
            <person name="Lee J."/>
            <person name="Lee S.C."/>
            <person name="Kwon J.K."/>
            <person name="Lee H.Y."/>
            <person name="Koo N."/>
            <person name="Hong Y."/>
            <person name="Kim R.W."/>
            <person name="Kang W.H."/>
            <person name="Huh J.H."/>
            <person name="Kang B.C."/>
            <person name="Yang T.J."/>
            <person name="Lee Y.H."/>
            <person name="Bennetzen J.L."/>
            <person name="Choi D."/>
        </authorList>
    </citation>
    <scope>NUCLEOTIDE SEQUENCE [LARGE SCALE GENOMIC DNA]</scope>
    <source>
        <strain evidence="3">cv. CM334</strain>
    </source>
</reference>
<dbReference type="STRING" id="4072.A0A2G2ZNH0"/>
<dbReference type="SMR" id="A0A2G2ZNH0"/>
<dbReference type="InterPro" id="IPR036770">
    <property type="entry name" value="Ankyrin_rpt-contain_sf"/>
</dbReference>
<evidence type="ECO:0000313" key="2">
    <source>
        <dbReference type="EMBL" id="PHT83464.1"/>
    </source>
</evidence>
<dbReference type="Gene3D" id="1.25.40.20">
    <property type="entry name" value="Ankyrin repeat-containing domain"/>
    <property type="match status" value="1"/>
</dbReference>
<keyword evidence="3" id="KW-1185">Reference proteome</keyword>
<reference evidence="2 3" key="1">
    <citation type="journal article" date="2014" name="Nat. Genet.">
        <title>Genome sequence of the hot pepper provides insights into the evolution of pungency in Capsicum species.</title>
        <authorList>
            <person name="Kim S."/>
            <person name="Park M."/>
            <person name="Yeom S.I."/>
            <person name="Kim Y.M."/>
            <person name="Lee J.M."/>
            <person name="Lee H.A."/>
            <person name="Seo E."/>
            <person name="Choi J."/>
            <person name="Cheong K."/>
            <person name="Kim K.T."/>
            <person name="Jung K."/>
            <person name="Lee G.W."/>
            <person name="Oh S.K."/>
            <person name="Bae C."/>
            <person name="Kim S.B."/>
            <person name="Lee H.Y."/>
            <person name="Kim S.Y."/>
            <person name="Kim M.S."/>
            <person name="Kang B.C."/>
            <person name="Jo Y.D."/>
            <person name="Yang H.B."/>
            <person name="Jeong H.J."/>
            <person name="Kang W.H."/>
            <person name="Kwon J.K."/>
            <person name="Shin C."/>
            <person name="Lim J.Y."/>
            <person name="Park J.H."/>
            <person name="Huh J.H."/>
            <person name="Kim J.S."/>
            <person name="Kim B.D."/>
            <person name="Cohen O."/>
            <person name="Paran I."/>
            <person name="Suh M.C."/>
            <person name="Lee S.B."/>
            <person name="Kim Y.K."/>
            <person name="Shin Y."/>
            <person name="Noh S.J."/>
            <person name="Park J."/>
            <person name="Seo Y.S."/>
            <person name="Kwon S.Y."/>
            <person name="Kim H.A."/>
            <person name="Park J.M."/>
            <person name="Kim H.J."/>
            <person name="Choi S.B."/>
            <person name="Bosland P.W."/>
            <person name="Reeves G."/>
            <person name="Jo S.H."/>
            <person name="Lee B.W."/>
            <person name="Cho H.T."/>
            <person name="Choi H.S."/>
            <person name="Lee M.S."/>
            <person name="Yu Y."/>
            <person name="Do Choi Y."/>
            <person name="Park B.S."/>
            <person name="van Deynze A."/>
            <person name="Ashrafi H."/>
            <person name="Hill T."/>
            <person name="Kim W.T."/>
            <person name="Pai H.S."/>
            <person name="Ahn H.K."/>
            <person name="Yeam I."/>
            <person name="Giovannoni J.J."/>
            <person name="Rose J.K."/>
            <person name="Sorensen I."/>
            <person name="Lee S.J."/>
            <person name="Kim R.W."/>
            <person name="Choi I.Y."/>
            <person name="Choi B.S."/>
            <person name="Lim J.S."/>
            <person name="Lee Y.H."/>
            <person name="Choi D."/>
        </authorList>
    </citation>
    <scope>NUCLEOTIDE SEQUENCE [LARGE SCALE GENOMIC DNA]</scope>
    <source>
        <strain evidence="3">cv. CM334</strain>
    </source>
</reference>
<proteinExistence type="predicted"/>
<organism evidence="2 3">
    <name type="scientific">Capsicum annuum</name>
    <name type="common">Capsicum pepper</name>
    <dbReference type="NCBI Taxonomy" id="4072"/>
    <lineage>
        <taxon>Eukaryota</taxon>
        <taxon>Viridiplantae</taxon>
        <taxon>Streptophyta</taxon>
        <taxon>Embryophyta</taxon>
        <taxon>Tracheophyta</taxon>
        <taxon>Spermatophyta</taxon>
        <taxon>Magnoliopsida</taxon>
        <taxon>eudicotyledons</taxon>
        <taxon>Gunneridae</taxon>
        <taxon>Pentapetalae</taxon>
        <taxon>asterids</taxon>
        <taxon>lamiids</taxon>
        <taxon>Solanales</taxon>
        <taxon>Solanaceae</taxon>
        <taxon>Solanoideae</taxon>
        <taxon>Capsiceae</taxon>
        <taxon>Capsicum</taxon>
    </lineage>
</organism>
<keyword evidence="1" id="KW-0040">ANK repeat</keyword>
<dbReference type="PROSITE" id="PS50088">
    <property type="entry name" value="ANK_REPEAT"/>
    <property type="match status" value="1"/>
</dbReference>
<name>A0A2G2ZNH0_CAPAN</name>
<evidence type="ECO:0000256" key="1">
    <source>
        <dbReference type="PROSITE-ProRule" id="PRU00023"/>
    </source>
</evidence>
<dbReference type="OMA" id="KEMIHEG"/>
<dbReference type="SUPFAM" id="SSF48403">
    <property type="entry name" value="Ankyrin repeat"/>
    <property type="match status" value="1"/>
</dbReference>
<feature type="repeat" description="ANK" evidence="1">
    <location>
        <begin position="27"/>
        <end position="59"/>
    </location>
</feature>
<dbReference type="PANTHER" id="PTHR23335">
    <property type="entry name" value="CALMODULIN-BINDING TRANSCRIPTION ACTIVATOR CAMTA"/>
    <property type="match status" value="1"/>
</dbReference>
<gene>
    <name evidence="2" type="ORF">T459_11907</name>
</gene>
<sequence length="165" mass="17491">MIAGLGFEWALHPILNAGVSANFRDISDWTALHWAARFGREKMVASLIASGAFAGAITDPSSQDPFGKTAASIAYSSGHKRVAGYLSEAALTSHLASLTLEESEVSKGTADIEAEKTINSISTMSPVIHEDQLYLRDTLDAVRNASQAAARIQLALQANSSGRDD</sequence>